<sequence>MHLHRKIVILIAILLLAFLAKGQQQDGSVLERRVTLRIQDQPLESILAQISWQAGVYFSYDASVVDSEKKCSVEAENKSLFTVLNQLFEPAKYSLIERENQVIISLKPDKPQTDEAIADSIPVKYFFLSGKLLEDRKGKPVPYASVSVFNQPIGTISNSDGEFLLKLHPDNINDTVVISSMGYAQIRLPASKLLDEDLFILQPISIRIKEVTVTAISAQKLLENIRHNLERNYTAHPRLMTAFYRETVKQDGAYINVSEAVLEILKSPYVNTFRSDLVRLIKGRKSPDVQPFRWLNFKLQGGPFTIVQLDVVKTMESFISKAFENSYKYEVSRVVLYHEEPVYVLTFTPASDDVFPGYIGEMYVHRESFAIVHASFRFNKSSLNEAVSFMIRKKPPKVKARPTYVQYSVNYQQYQGKWHLSSAQASVKFKIRSKRDRLNSEFHSVSDLLITNIQPTELKRFSGDERFSRDDVFVEKLGQFDEKYWENYNIIKPDEDLRNAFKEK</sequence>
<gene>
    <name evidence="1" type="ORF">D1614_09590</name>
</gene>
<evidence type="ECO:0000313" key="2">
    <source>
        <dbReference type="Proteomes" id="UP000265926"/>
    </source>
</evidence>
<dbReference type="InterPro" id="IPR008969">
    <property type="entry name" value="CarboxyPept-like_regulatory"/>
</dbReference>
<name>A0A399SXG8_9BACT</name>
<accession>A0A399SXG8</accession>
<keyword evidence="2" id="KW-1185">Reference proteome</keyword>
<dbReference type="SUPFAM" id="SSF49464">
    <property type="entry name" value="Carboxypeptidase regulatory domain-like"/>
    <property type="match status" value="1"/>
</dbReference>
<reference evidence="1 2" key="1">
    <citation type="submission" date="2018-08" db="EMBL/GenBank/DDBJ databases">
        <title>Pallidiluteibacterium maritimus gen. nov., sp. nov., isolated from coastal sediment.</title>
        <authorList>
            <person name="Zhou L.Y."/>
        </authorList>
    </citation>
    <scope>NUCLEOTIDE SEQUENCE [LARGE SCALE GENOMIC DNA]</scope>
    <source>
        <strain evidence="1 2">XSD2</strain>
    </source>
</reference>
<dbReference type="RefSeq" id="WP_119437692.1">
    <property type="nucleotide sequence ID" value="NZ_QWGR01000004.1"/>
</dbReference>
<dbReference type="OrthoDB" id="1489599at2"/>
<comment type="caution">
    <text evidence="1">The sequence shown here is derived from an EMBL/GenBank/DDBJ whole genome shotgun (WGS) entry which is preliminary data.</text>
</comment>
<evidence type="ECO:0008006" key="3">
    <source>
        <dbReference type="Google" id="ProtNLM"/>
    </source>
</evidence>
<dbReference type="AlphaFoldDB" id="A0A399SXG8"/>
<proteinExistence type="predicted"/>
<dbReference type="EMBL" id="QWGR01000004">
    <property type="protein sequence ID" value="RIJ48770.1"/>
    <property type="molecule type" value="Genomic_DNA"/>
</dbReference>
<dbReference type="Proteomes" id="UP000265926">
    <property type="component" value="Unassembled WGS sequence"/>
</dbReference>
<dbReference type="Pfam" id="PF13715">
    <property type="entry name" value="CarbopepD_reg_2"/>
    <property type="match status" value="1"/>
</dbReference>
<protein>
    <recommendedName>
        <fullName evidence="3">Carboxypeptidase-like regulatory domain-containing protein</fullName>
    </recommendedName>
</protein>
<evidence type="ECO:0000313" key="1">
    <source>
        <dbReference type="EMBL" id="RIJ48770.1"/>
    </source>
</evidence>
<organism evidence="1 2">
    <name type="scientific">Maribellus luteus</name>
    <dbReference type="NCBI Taxonomy" id="2305463"/>
    <lineage>
        <taxon>Bacteria</taxon>
        <taxon>Pseudomonadati</taxon>
        <taxon>Bacteroidota</taxon>
        <taxon>Bacteroidia</taxon>
        <taxon>Marinilabiliales</taxon>
        <taxon>Prolixibacteraceae</taxon>
        <taxon>Maribellus</taxon>
    </lineage>
</organism>